<reference evidence="1 2" key="1">
    <citation type="submission" date="2018-08" db="EMBL/GenBank/DDBJ databases">
        <title>Genomic Encyclopedia of Archaeal and Bacterial Type Strains, Phase II (KMG-II): from individual species to whole genera.</title>
        <authorList>
            <person name="Goeker M."/>
        </authorList>
    </citation>
    <scope>NUCLEOTIDE SEQUENCE [LARGE SCALE GENOMIC DNA]</scope>
    <source>
        <strain evidence="1 2">DSM 15986</strain>
    </source>
</reference>
<dbReference type="AlphaFoldDB" id="A0A3E0DYP8"/>
<comment type="caution">
    <text evidence="1">The sequence shown here is derived from an EMBL/GenBank/DDBJ whole genome shotgun (WGS) entry which is preliminary data.</text>
</comment>
<accession>A0A3E0DYP8</accession>
<name>A0A3E0DYP8_9BACT</name>
<proteinExistence type="predicted"/>
<gene>
    <name evidence="1" type="ORF">C8N25_10681</name>
</gene>
<dbReference type="EMBL" id="QUNF01000006">
    <property type="protein sequence ID" value="REG90583.1"/>
    <property type="molecule type" value="Genomic_DNA"/>
</dbReference>
<organism evidence="1 2">
    <name type="scientific">Algoriphagus antarcticus</name>
    <dbReference type="NCBI Taxonomy" id="238540"/>
    <lineage>
        <taxon>Bacteria</taxon>
        <taxon>Pseudomonadati</taxon>
        <taxon>Bacteroidota</taxon>
        <taxon>Cytophagia</taxon>
        <taxon>Cytophagales</taxon>
        <taxon>Cyclobacteriaceae</taxon>
        <taxon>Algoriphagus</taxon>
    </lineage>
</organism>
<keyword evidence="2" id="KW-1185">Reference proteome</keyword>
<dbReference type="Proteomes" id="UP000256405">
    <property type="component" value="Unassembled WGS sequence"/>
</dbReference>
<evidence type="ECO:0000313" key="1">
    <source>
        <dbReference type="EMBL" id="REG90583.1"/>
    </source>
</evidence>
<protein>
    <submittedName>
        <fullName evidence="1">Uncharacterized protein</fullName>
    </submittedName>
</protein>
<sequence length="52" mass="5768">MKSTILPFNNLNTFVPIPTAPVKVIGVPMLISSFCEIFDPSLRFVSIVNDLM</sequence>
<evidence type="ECO:0000313" key="2">
    <source>
        <dbReference type="Proteomes" id="UP000256405"/>
    </source>
</evidence>